<evidence type="ECO:0000313" key="3">
    <source>
        <dbReference type="Proteomes" id="UP000304914"/>
    </source>
</evidence>
<feature type="transmembrane region" description="Helical" evidence="1">
    <location>
        <begin position="334"/>
        <end position="357"/>
    </location>
</feature>
<feature type="transmembrane region" description="Helical" evidence="1">
    <location>
        <begin position="393"/>
        <end position="411"/>
    </location>
</feature>
<feature type="transmembrane region" description="Helical" evidence="1">
    <location>
        <begin position="369"/>
        <end position="387"/>
    </location>
</feature>
<protein>
    <submittedName>
        <fullName evidence="2">Membrane protein</fullName>
    </submittedName>
</protein>
<feature type="transmembrane region" description="Helical" evidence="1">
    <location>
        <begin position="172"/>
        <end position="187"/>
    </location>
</feature>
<gene>
    <name evidence="2" type="ORF">NCTC5385_01317</name>
</gene>
<keyword evidence="1" id="KW-1133">Transmembrane helix</keyword>
<organism evidence="2 3">
    <name type="scientific">Streptococcus pseudoporcinus</name>
    <dbReference type="NCBI Taxonomy" id="361101"/>
    <lineage>
        <taxon>Bacteria</taxon>
        <taxon>Bacillati</taxon>
        <taxon>Bacillota</taxon>
        <taxon>Bacilli</taxon>
        <taxon>Lactobacillales</taxon>
        <taxon>Streptococcaceae</taxon>
        <taxon>Streptococcus</taxon>
    </lineage>
</organism>
<feature type="transmembrane region" description="Helical" evidence="1">
    <location>
        <begin position="220"/>
        <end position="236"/>
    </location>
</feature>
<evidence type="ECO:0000256" key="1">
    <source>
        <dbReference type="SAM" id="Phobius"/>
    </source>
</evidence>
<sequence length="418" mass="49460">MLFLLLVIFTISLYFSSKWYNNIFNPINIFLGINLLSLILMYGLSGLDSHLSPMIWYIIFVMFISYLIGIFLGSFNYRVLKEKRIRKKETSRKRLLYTIIFYSIIYDISAFVYIWEINKIFGFVGVLSKLTKMNIAFQSGDFSVGIFNIFLPITYALSLMILYYIKFYNNKLLLIIQYILCYIPALSPRRDTLFYLIFMSLVFVFLTSKKKQSTEEIKKYFKFFSILSIAIWFMGMSQNLLNKASSHSFKLFHVPIPSSLNEIIIYIAGNYPYLQRLYELQQLSMDHFLVASLRIYYIYIAPILGIHVNTKVIFDLPLMNIGTDFNFLFNTVPMLYYFLKESGIFFFIGFIILGFITQKLFIMFNKNRSPGTLLLLSYFLFLLFFSFRSYNVIYLSSLLMLFYILIAYFIIDVERSEE</sequence>
<keyword evidence="1" id="KW-0472">Membrane</keyword>
<evidence type="ECO:0000313" key="2">
    <source>
        <dbReference type="EMBL" id="VTS27258.1"/>
    </source>
</evidence>
<proteinExistence type="predicted"/>
<keyword evidence="1" id="KW-0812">Transmembrane</keyword>
<dbReference type="EMBL" id="LR594035">
    <property type="protein sequence ID" value="VTS27258.1"/>
    <property type="molecule type" value="Genomic_DNA"/>
</dbReference>
<feature type="transmembrane region" description="Helical" evidence="1">
    <location>
        <begin position="142"/>
        <end position="165"/>
    </location>
</feature>
<feature type="transmembrane region" description="Helical" evidence="1">
    <location>
        <begin position="295"/>
        <end position="314"/>
    </location>
</feature>
<accession>A0A4U9YKE8</accession>
<feature type="transmembrane region" description="Helical" evidence="1">
    <location>
        <begin position="256"/>
        <end position="274"/>
    </location>
</feature>
<feature type="transmembrane region" description="Helical" evidence="1">
    <location>
        <begin position="54"/>
        <end position="75"/>
    </location>
</feature>
<dbReference type="NCBIfam" id="TIGR04370">
    <property type="entry name" value="glyco_rpt_poly"/>
    <property type="match status" value="1"/>
</dbReference>
<name>A0A4U9YKE8_9STRE</name>
<dbReference type="AlphaFoldDB" id="A0A4U9YKE8"/>
<feature type="transmembrane region" description="Helical" evidence="1">
    <location>
        <begin position="95"/>
        <end position="115"/>
    </location>
</feature>
<dbReference type="RefSeq" id="WP_138068556.1">
    <property type="nucleotide sequence ID" value="NZ_LR594035.1"/>
</dbReference>
<feature type="transmembrane region" description="Helical" evidence="1">
    <location>
        <begin position="193"/>
        <end position="208"/>
    </location>
</feature>
<reference evidence="2 3" key="1">
    <citation type="submission" date="2019-05" db="EMBL/GenBank/DDBJ databases">
        <authorList>
            <consortium name="Pathogen Informatics"/>
        </authorList>
    </citation>
    <scope>NUCLEOTIDE SEQUENCE [LARGE SCALE GENOMIC DNA]</scope>
    <source>
        <strain evidence="2 3">NCTC5385</strain>
    </source>
</reference>
<dbReference type="Proteomes" id="UP000304914">
    <property type="component" value="Chromosome"/>
</dbReference>